<name>A0A940XHC2_9ACTN</name>
<proteinExistence type="predicted"/>
<organism evidence="2 3">
    <name type="scientific">Streptomyces tagetis</name>
    <dbReference type="NCBI Taxonomy" id="2820809"/>
    <lineage>
        <taxon>Bacteria</taxon>
        <taxon>Bacillati</taxon>
        <taxon>Actinomycetota</taxon>
        <taxon>Actinomycetes</taxon>
        <taxon>Kitasatosporales</taxon>
        <taxon>Streptomycetaceae</taxon>
        <taxon>Streptomyces</taxon>
    </lineage>
</organism>
<reference evidence="2" key="1">
    <citation type="submission" date="2021-04" db="EMBL/GenBank/DDBJ databases">
        <title>Genome seq and assembly of Streptomyces sp. RG38.</title>
        <authorList>
            <person name="Chhetri G."/>
        </authorList>
    </citation>
    <scope>NUCLEOTIDE SEQUENCE</scope>
    <source>
        <strain evidence="2">RG38</strain>
    </source>
</reference>
<comment type="caution">
    <text evidence="2">The sequence shown here is derived from an EMBL/GenBank/DDBJ whole genome shotgun (WGS) entry which is preliminary data.</text>
</comment>
<dbReference type="PANTHER" id="PTHR43245">
    <property type="entry name" value="BIFUNCTIONAL POLYMYXIN RESISTANCE PROTEIN ARNA"/>
    <property type="match status" value="1"/>
</dbReference>
<dbReference type="Gene3D" id="3.40.50.720">
    <property type="entry name" value="NAD(P)-binding Rossmann-like Domain"/>
    <property type="match status" value="1"/>
</dbReference>
<dbReference type="Proteomes" id="UP000677875">
    <property type="component" value="Unassembled WGS sequence"/>
</dbReference>
<gene>
    <name evidence="2" type="ORF">J5Y05_08605</name>
</gene>
<feature type="domain" description="Thioester reductase (TE)" evidence="1">
    <location>
        <begin position="45"/>
        <end position="217"/>
    </location>
</feature>
<dbReference type="EMBL" id="JAGPNL010000002">
    <property type="protein sequence ID" value="MBQ0826566.1"/>
    <property type="molecule type" value="Genomic_DNA"/>
</dbReference>
<evidence type="ECO:0000313" key="3">
    <source>
        <dbReference type="Proteomes" id="UP000677875"/>
    </source>
</evidence>
<keyword evidence="3" id="KW-1185">Reference proteome</keyword>
<dbReference type="RefSeq" id="WP_210869962.1">
    <property type="nucleotide sequence ID" value="NZ_JAGPNL010000002.1"/>
</dbReference>
<dbReference type="AlphaFoldDB" id="A0A940XHC2"/>
<dbReference type="InterPro" id="IPR013120">
    <property type="entry name" value="FAR_NAD-bd"/>
</dbReference>
<dbReference type="InterPro" id="IPR036291">
    <property type="entry name" value="NAD(P)-bd_dom_sf"/>
</dbReference>
<accession>A0A940XHC2</accession>
<sequence length="359" mass="37667">MPAAPTVLLTGASGVLGTAISQELAHCHVIALTHRAPCPTADEQITGDLTAPYLGLDRASYAALASRVDTVVHGAAVTGFAEGPSATHRLNESGTRRMLEFAADAGAVLHHLSTAFVARHDLTRANLGRDAGDATARPEDYLDSKRAAEAAIRDSGQPAVIVRPSVVIGDSVTGEISAFQGMHGIIHALLRGLLPLVPVPGPSRVDFVPCDVVARAVAALVTEGRSRGEVWLTAGESAPTAERLLELTASTARHLGIDMRVPRMVGPDMIDRLIRPVFISSLHPRARRRFDDMLAMTALFADAEPFPSSLDRFPATAGAASPTRVEAAYVASVAHLARARKLIPAAAAVPACQREVPVG</sequence>
<evidence type="ECO:0000259" key="1">
    <source>
        <dbReference type="Pfam" id="PF07993"/>
    </source>
</evidence>
<dbReference type="PANTHER" id="PTHR43245:SF51">
    <property type="entry name" value="SHORT CHAIN DEHYDROGENASE_REDUCTASE FAMILY 42E, MEMBER 2"/>
    <property type="match status" value="1"/>
</dbReference>
<protein>
    <submittedName>
        <fullName evidence="2">SDR family oxidoreductase</fullName>
    </submittedName>
</protein>
<dbReference type="Pfam" id="PF07993">
    <property type="entry name" value="NAD_binding_4"/>
    <property type="match status" value="1"/>
</dbReference>
<dbReference type="InterPro" id="IPR050177">
    <property type="entry name" value="Lipid_A_modif_metabolic_enz"/>
</dbReference>
<evidence type="ECO:0000313" key="2">
    <source>
        <dbReference type="EMBL" id="MBQ0826566.1"/>
    </source>
</evidence>
<dbReference type="SUPFAM" id="SSF51735">
    <property type="entry name" value="NAD(P)-binding Rossmann-fold domains"/>
    <property type="match status" value="1"/>
</dbReference>